<keyword evidence="3" id="KW-1185">Reference proteome</keyword>
<protein>
    <submittedName>
        <fullName evidence="2">Uncharacterized protein</fullName>
    </submittedName>
</protein>
<sequence>MGSFSQTRSPILALPPQLPHHPSFNMEYNRPIFSAPFNNPFASSPTTRALPTHTPTGYTPSSRAGRKRSRDEAAENLEDDYFPSLPAPTVPAPDENEDEWVYGEGMTLIKPNAKYIMPAESQSGTWIEDKTEPRQAPTPAQSPERPALRPHKSQRLHLAPTSDILEEISLSSGSLITPLSSTSGNGPASGSGPKEPTVDDFTRHLGIGWSLISADQDIQAAARGWTKYIENHFPVSNAKIRLQSRGLASYLVEANEGYFLFGEDLKQGRLVSQSIERVLKNLQTNPPVFDGETTMDASATPKLDHGLSGTTIMQQESGSWNHTPSPVPEQAVQNMEVEMDMS</sequence>
<gene>
    <name evidence="2" type="ORF">BP6252_10532</name>
</gene>
<accession>A0A3D8QT76</accession>
<dbReference type="EMBL" id="PDLM01000012">
    <property type="protein sequence ID" value="RDW64881.1"/>
    <property type="molecule type" value="Genomic_DNA"/>
</dbReference>
<reference evidence="2 3" key="1">
    <citation type="journal article" date="2018" name="IMA Fungus">
        <title>IMA Genome-F 9: Draft genome sequence of Annulohypoxylon stygium, Aspergillus mulundensis, Berkeleyomyces basicola (syn. Thielaviopsis basicola), Ceratocystis smalleyi, two Cercospora beticola strains, Coleophoma cylindrospora, Fusarium fracticaudum, Phialophora cf. hyalina, and Morchella septimelata.</title>
        <authorList>
            <person name="Wingfield B.D."/>
            <person name="Bills G.F."/>
            <person name="Dong Y."/>
            <person name="Huang W."/>
            <person name="Nel W.J."/>
            <person name="Swalarsk-Parry B.S."/>
            <person name="Vaghefi N."/>
            <person name="Wilken P.M."/>
            <person name="An Z."/>
            <person name="de Beer Z.W."/>
            <person name="De Vos L."/>
            <person name="Chen L."/>
            <person name="Duong T.A."/>
            <person name="Gao Y."/>
            <person name="Hammerbacher A."/>
            <person name="Kikkert J.R."/>
            <person name="Li Y."/>
            <person name="Li H."/>
            <person name="Li K."/>
            <person name="Li Q."/>
            <person name="Liu X."/>
            <person name="Ma X."/>
            <person name="Naidoo K."/>
            <person name="Pethybridge S.J."/>
            <person name="Sun J."/>
            <person name="Steenkamp E.T."/>
            <person name="van der Nest M.A."/>
            <person name="van Wyk S."/>
            <person name="Wingfield M.J."/>
            <person name="Xiong C."/>
            <person name="Yue Q."/>
            <person name="Zhang X."/>
        </authorList>
    </citation>
    <scope>NUCLEOTIDE SEQUENCE [LARGE SCALE GENOMIC DNA]</scope>
    <source>
        <strain evidence="2 3">BP6252</strain>
    </source>
</reference>
<feature type="region of interest" description="Disordered" evidence="1">
    <location>
        <begin position="176"/>
        <end position="196"/>
    </location>
</feature>
<proteinExistence type="predicted"/>
<feature type="compositionally biased region" description="Polar residues" evidence="1">
    <location>
        <begin position="39"/>
        <end position="62"/>
    </location>
</feature>
<dbReference type="OrthoDB" id="5359669at2759"/>
<feature type="compositionally biased region" description="Polar residues" evidence="1">
    <location>
        <begin position="177"/>
        <end position="188"/>
    </location>
</feature>
<dbReference type="Proteomes" id="UP000256645">
    <property type="component" value="Unassembled WGS sequence"/>
</dbReference>
<evidence type="ECO:0000313" key="3">
    <source>
        <dbReference type="Proteomes" id="UP000256645"/>
    </source>
</evidence>
<organism evidence="2 3">
    <name type="scientific">Coleophoma cylindrospora</name>
    <dbReference type="NCBI Taxonomy" id="1849047"/>
    <lineage>
        <taxon>Eukaryota</taxon>
        <taxon>Fungi</taxon>
        <taxon>Dikarya</taxon>
        <taxon>Ascomycota</taxon>
        <taxon>Pezizomycotina</taxon>
        <taxon>Leotiomycetes</taxon>
        <taxon>Helotiales</taxon>
        <taxon>Dermateaceae</taxon>
        <taxon>Coleophoma</taxon>
    </lineage>
</organism>
<evidence type="ECO:0000256" key="1">
    <source>
        <dbReference type="SAM" id="MobiDB-lite"/>
    </source>
</evidence>
<name>A0A3D8QT76_9HELO</name>
<feature type="region of interest" description="Disordered" evidence="1">
    <location>
        <begin position="39"/>
        <end position="97"/>
    </location>
</feature>
<comment type="caution">
    <text evidence="2">The sequence shown here is derived from an EMBL/GenBank/DDBJ whole genome shotgun (WGS) entry which is preliminary data.</text>
</comment>
<evidence type="ECO:0000313" key="2">
    <source>
        <dbReference type="EMBL" id="RDW64881.1"/>
    </source>
</evidence>
<feature type="region of interest" description="Disordered" evidence="1">
    <location>
        <begin position="126"/>
        <end position="154"/>
    </location>
</feature>
<dbReference type="AlphaFoldDB" id="A0A3D8QT76"/>